<protein>
    <recommendedName>
        <fullName evidence="4">Secreted protein</fullName>
    </recommendedName>
</protein>
<accession>A0A9P7CVQ1</accession>
<dbReference type="Proteomes" id="UP000714275">
    <property type="component" value="Unassembled WGS sequence"/>
</dbReference>
<evidence type="ECO:0000256" key="1">
    <source>
        <dbReference type="SAM" id="SignalP"/>
    </source>
</evidence>
<keyword evidence="1" id="KW-0732">Signal</keyword>
<evidence type="ECO:0000313" key="2">
    <source>
        <dbReference type="EMBL" id="KAG1764608.1"/>
    </source>
</evidence>
<proteinExistence type="predicted"/>
<evidence type="ECO:0008006" key="4">
    <source>
        <dbReference type="Google" id="ProtNLM"/>
    </source>
</evidence>
<name>A0A9P7CVQ1_9AGAM</name>
<feature type="chain" id="PRO_5040117058" description="Secreted protein" evidence="1">
    <location>
        <begin position="21"/>
        <end position="87"/>
    </location>
</feature>
<feature type="signal peptide" evidence="1">
    <location>
        <begin position="1"/>
        <end position="20"/>
    </location>
</feature>
<comment type="caution">
    <text evidence="2">The sequence shown here is derived from an EMBL/GenBank/DDBJ whole genome shotgun (WGS) entry which is preliminary data.</text>
</comment>
<sequence>MKGVIVPILNLVCPILPVCSPRLCVDRGRRSPGLCHDVYRHRDLCSVGPSPCRCPFYYHLFSSCHLGLCLLDHHGRVLVAYRDHFLS</sequence>
<gene>
    <name evidence="2" type="ORF">EV702DRAFT_1153758</name>
</gene>
<reference evidence="2" key="1">
    <citation type="journal article" date="2020" name="New Phytol.">
        <title>Comparative genomics reveals dynamic genome evolution in host specialist ectomycorrhizal fungi.</title>
        <authorList>
            <person name="Lofgren L.A."/>
            <person name="Nguyen N.H."/>
            <person name="Vilgalys R."/>
            <person name="Ruytinx J."/>
            <person name="Liao H.L."/>
            <person name="Branco S."/>
            <person name="Kuo A."/>
            <person name="LaButti K."/>
            <person name="Lipzen A."/>
            <person name="Andreopoulos W."/>
            <person name="Pangilinan J."/>
            <person name="Riley R."/>
            <person name="Hundley H."/>
            <person name="Na H."/>
            <person name="Barry K."/>
            <person name="Grigoriev I.V."/>
            <person name="Stajich J.E."/>
            <person name="Kennedy P.G."/>
        </authorList>
    </citation>
    <scope>NUCLEOTIDE SEQUENCE</scope>
    <source>
        <strain evidence="2">DOB743</strain>
    </source>
</reference>
<organism evidence="2 3">
    <name type="scientific">Suillus placidus</name>
    <dbReference type="NCBI Taxonomy" id="48579"/>
    <lineage>
        <taxon>Eukaryota</taxon>
        <taxon>Fungi</taxon>
        <taxon>Dikarya</taxon>
        <taxon>Basidiomycota</taxon>
        <taxon>Agaricomycotina</taxon>
        <taxon>Agaricomycetes</taxon>
        <taxon>Agaricomycetidae</taxon>
        <taxon>Boletales</taxon>
        <taxon>Suillineae</taxon>
        <taxon>Suillaceae</taxon>
        <taxon>Suillus</taxon>
    </lineage>
</organism>
<keyword evidence="3" id="KW-1185">Reference proteome</keyword>
<evidence type="ECO:0000313" key="3">
    <source>
        <dbReference type="Proteomes" id="UP000714275"/>
    </source>
</evidence>
<dbReference type="AlphaFoldDB" id="A0A9P7CVQ1"/>
<dbReference type="EMBL" id="JABBWD010000121">
    <property type="protein sequence ID" value="KAG1764608.1"/>
    <property type="molecule type" value="Genomic_DNA"/>
</dbReference>